<dbReference type="EMBL" id="PFAG01000003">
    <property type="protein sequence ID" value="PIR98669.1"/>
    <property type="molecule type" value="Genomic_DNA"/>
</dbReference>
<dbReference type="CDD" id="cd00090">
    <property type="entry name" value="HTH_ARSR"/>
    <property type="match status" value="1"/>
</dbReference>
<comment type="caution">
    <text evidence="5">The sequence shown here is derived from an EMBL/GenBank/DDBJ whole genome shotgun (WGS) entry which is preliminary data.</text>
</comment>
<dbReference type="InterPro" id="IPR036390">
    <property type="entry name" value="WH_DNA-bd_sf"/>
</dbReference>
<evidence type="ECO:0000313" key="6">
    <source>
        <dbReference type="Proteomes" id="UP000230776"/>
    </source>
</evidence>
<protein>
    <recommendedName>
        <fullName evidence="4">HTH arsR-type domain-containing protein</fullName>
    </recommendedName>
</protein>
<dbReference type="InterPro" id="IPR012318">
    <property type="entry name" value="HTH_CRP"/>
</dbReference>
<dbReference type="NCBIfam" id="NF033788">
    <property type="entry name" value="HTH_metalloreg"/>
    <property type="match status" value="1"/>
</dbReference>
<organism evidence="5 6">
    <name type="scientific">Candidatus Colwellbacteria bacterium CG10_big_fil_rev_8_21_14_0_10_41_28</name>
    <dbReference type="NCBI Taxonomy" id="1974539"/>
    <lineage>
        <taxon>Bacteria</taxon>
        <taxon>Candidatus Colwelliibacteriota</taxon>
    </lineage>
</organism>
<proteinExistence type="predicted"/>
<evidence type="ECO:0000313" key="5">
    <source>
        <dbReference type="EMBL" id="PIR98669.1"/>
    </source>
</evidence>
<dbReference type="PANTHER" id="PTHR33154:SF33">
    <property type="entry name" value="TRANSCRIPTIONAL REPRESSOR SDPR"/>
    <property type="match status" value="1"/>
</dbReference>
<keyword evidence="3" id="KW-0804">Transcription</keyword>
<dbReference type="Gene3D" id="1.10.10.10">
    <property type="entry name" value="Winged helix-like DNA-binding domain superfamily/Winged helix DNA-binding domain"/>
    <property type="match status" value="1"/>
</dbReference>
<dbReference type="InterPro" id="IPR036388">
    <property type="entry name" value="WH-like_DNA-bd_sf"/>
</dbReference>
<gene>
    <name evidence="5" type="ORF">COT88_00145</name>
</gene>
<dbReference type="SMART" id="SM00418">
    <property type="entry name" value="HTH_ARSR"/>
    <property type="match status" value="1"/>
</dbReference>
<dbReference type="InterPro" id="IPR051081">
    <property type="entry name" value="HTH_MetalResp_TranReg"/>
</dbReference>
<dbReference type="PROSITE" id="PS50987">
    <property type="entry name" value="HTH_ARSR_2"/>
    <property type="match status" value="1"/>
</dbReference>
<feature type="domain" description="HTH arsR-type" evidence="4">
    <location>
        <begin position="9"/>
        <end position="107"/>
    </location>
</feature>
<dbReference type="Proteomes" id="UP000230776">
    <property type="component" value="Unassembled WGS sequence"/>
</dbReference>
<name>A0A2H0VJY9_9BACT</name>
<sequence>MFKSLHKHLNMITTTRLPAVFNTLGDENRLSILKLLLEKSSDEIDICVSEIADKINTSIPMASRHLKMMESSGLVKRKRVGQMICYEIDDKEPIMKEIVRILKKVEK</sequence>
<reference evidence="6" key="1">
    <citation type="submission" date="2017-09" db="EMBL/GenBank/DDBJ databases">
        <title>Depth-based differentiation of microbial function through sediment-hosted aquifers and enrichment of novel symbionts in the deep terrestrial subsurface.</title>
        <authorList>
            <person name="Probst A.J."/>
            <person name="Ladd B."/>
            <person name="Jarett J.K."/>
            <person name="Geller-Mcgrath D.E."/>
            <person name="Sieber C.M.K."/>
            <person name="Emerson J.B."/>
            <person name="Anantharaman K."/>
            <person name="Thomas B.C."/>
            <person name="Malmstrom R."/>
            <person name="Stieglmeier M."/>
            <person name="Klingl A."/>
            <person name="Woyke T."/>
            <person name="Ryan C.M."/>
            <person name="Banfield J.F."/>
        </authorList>
    </citation>
    <scope>NUCLEOTIDE SEQUENCE [LARGE SCALE GENOMIC DNA]</scope>
</reference>
<accession>A0A2H0VJY9</accession>
<dbReference type="AlphaFoldDB" id="A0A2H0VJY9"/>
<evidence type="ECO:0000256" key="3">
    <source>
        <dbReference type="ARBA" id="ARBA00023163"/>
    </source>
</evidence>
<evidence type="ECO:0000256" key="2">
    <source>
        <dbReference type="ARBA" id="ARBA00023125"/>
    </source>
</evidence>
<dbReference type="SMART" id="SM00419">
    <property type="entry name" value="HTH_CRP"/>
    <property type="match status" value="1"/>
</dbReference>
<dbReference type="PANTHER" id="PTHR33154">
    <property type="entry name" value="TRANSCRIPTIONAL REGULATOR, ARSR FAMILY"/>
    <property type="match status" value="1"/>
</dbReference>
<evidence type="ECO:0000259" key="4">
    <source>
        <dbReference type="PROSITE" id="PS50987"/>
    </source>
</evidence>
<dbReference type="InterPro" id="IPR001845">
    <property type="entry name" value="HTH_ArsR_DNA-bd_dom"/>
</dbReference>
<dbReference type="PRINTS" id="PR00778">
    <property type="entry name" value="HTHARSR"/>
</dbReference>
<dbReference type="Pfam" id="PF01022">
    <property type="entry name" value="HTH_5"/>
    <property type="match status" value="1"/>
</dbReference>
<keyword evidence="1" id="KW-0805">Transcription regulation</keyword>
<dbReference type="SUPFAM" id="SSF46785">
    <property type="entry name" value="Winged helix' DNA-binding domain"/>
    <property type="match status" value="1"/>
</dbReference>
<dbReference type="GO" id="GO:0003700">
    <property type="term" value="F:DNA-binding transcription factor activity"/>
    <property type="evidence" value="ECO:0007669"/>
    <property type="project" value="InterPro"/>
</dbReference>
<dbReference type="InterPro" id="IPR011991">
    <property type="entry name" value="ArsR-like_HTH"/>
</dbReference>
<keyword evidence="2" id="KW-0238">DNA-binding</keyword>
<dbReference type="GO" id="GO:0003677">
    <property type="term" value="F:DNA binding"/>
    <property type="evidence" value="ECO:0007669"/>
    <property type="project" value="UniProtKB-KW"/>
</dbReference>
<evidence type="ECO:0000256" key="1">
    <source>
        <dbReference type="ARBA" id="ARBA00023015"/>
    </source>
</evidence>